<gene>
    <name evidence="2" type="ORF">GCM10022377_10420</name>
</gene>
<dbReference type="Proteomes" id="UP001501536">
    <property type="component" value="Unassembled WGS sequence"/>
</dbReference>
<reference evidence="3" key="1">
    <citation type="journal article" date="2019" name="Int. J. Syst. Evol. Microbiol.">
        <title>The Global Catalogue of Microorganisms (GCM) 10K type strain sequencing project: providing services to taxonomists for standard genome sequencing and annotation.</title>
        <authorList>
            <consortium name="The Broad Institute Genomics Platform"/>
            <consortium name="The Broad Institute Genome Sequencing Center for Infectious Disease"/>
            <person name="Wu L."/>
            <person name="Ma J."/>
        </authorList>
    </citation>
    <scope>NUCLEOTIDE SEQUENCE [LARGE SCALE GENOMIC DNA]</scope>
    <source>
        <strain evidence="3">JCM 16961</strain>
    </source>
</reference>
<protein>
    <submittedName>
        <fullName evidence="2">ImmA/IrrE family metallo-endopeptidase</fullName>
    </submittedName>
</protein>
<organism evidence="2 3">
    <name type="scientific">Zhihengliuella alba</name>
    <dbReference type="NCBI Taxonomy" id="547018"/>
    <lineage>
        <taxon>Bacteria</taxon>
        <taxon>Bacillati</taxon>
        <taxon>Actinomycetota</taxon>
        <taxon>Actinomycetes</taxon>
        <taxon>Micrococcales</taxon>
        <taxon>Micrococcaceae</taxon>
        <taxon>Zhihengliuella</taxon>
    </lineage>
</organism>
<dbReference type="Gene3D" id="1.10.10.2910">
    <property type="match status" value="1"/>
</dbReference>
<dbReference type="PANTHER" id="PTHR43236">
    <property type="entry name" value="ANTITOXIN HIGA1"/>
    <property type="match status" value="1"/>
</dbReference>
<dbReference type="InterPro" id="IPR052345">
    <property type="entry name" value="Rad_response_metalloprotease"/>
</dbReference>
<evidence type="ECO:0000313" key="3">
    <source>
        <dbReference type="Proteomes" id="UP001501536"/>
    </source>
</evidence>
<proteinExistence type="predicted"/>
<dbReference type="Pfam" id="PF06114">
    <property type="entry name" value="Peptidase_M78"/>
    <property type="match status" value="1"/>
</dbReference>
<evidence type="ECO:0000313" key="2">
    <source>
        <dbReference type="EMBL" id="GAA3699334.1"/>
    </source>
</evidence>
<dbReference type="RefSeq" id="WP_344880914.1">
    <property type="nucleotide sequence ID" value="NZ_BAABCJ010000001.1"/>
</dbReference>
<comment type="caution">
    <text evidence="2">The sequence shown here is derived from an EMBL/GenBank/DDBJ whole genome shotgun (WGS) entry which is preliminary data.</text>
</comment>
<dbReference type="EMBL" id="BAABCJ010000001">
    <property type="protein sequence ID" value="GAA3699334.1"/>
    <property type="molecule type" value="Genomic_DNA"/>
</dbReference>
<dbReference type="PANTHER" id="PTHR43236:SF1">
    <property type="entry name" value="BLL7220 PROTEIN"/>
    <property type="match status" value="1"/>
</dbReference>
<keyword evidence="3" id="KW-1185">Reference proteome</keyword>
<feature type="domain" description="IrrE N-terminal-like" evidence="1">
    <location>
        <begin position="31"/>
        <end position="154"/>
    </location>
</feature>
<accession>A0ABP7D4X8</accession>
<name>A0ABP7D4X8_9MICC</name>
<sequence>MLVKEVAKLDAEQVLNTYWDGNFPVDVNGIAKKMGVEVFDSILASDISGYIVKRPGEPAEIHVATDHVPTRKRFTVAHELGHFVERTTRAGDDDFGYVEKRGGKRTLQEFYADEFAGHVLMPQKDVEKMGREGKKPFEMAKAFGVSLDAMMVRLRRLHADA</sequence>
<dbReference type="InterPro" id="IPR010359">
    <property type="entry name" value="IrrE_HExxH"/>
</dbReference>
<evidence type="ECO:0000259" key="1">
    <source>
        <dbReference type="Pfam" id="PF06114"/>
    </source>
</evidence>